<sequence length="399" mass="43996">MALEVAVKAAVGAPTILGDCPLSQRVLLTLEEKNIPYSTHLINLTDKPQWFLEVNPKGTVPVVKFDGKWVSSSDYIVDRLEEKYPQPSLLTTPPESASVGSKIFEAFGKFLKSKDPNDGSEQALLAELKALDEHLKNHGPFVAGEKVTAVDLSLAPKLYHLVIALDHFKNWTIPQDLAHLHNYIKRGFLPSDEAGAGDLSSNAFRRQQFRTPLFWSRCGAVDPLRQSVPLGVRLYGAIVLLKSAINWGCDFVLRIVCFANTMAPGRVMVPRSAAANERRTFTLNLPRNAAVAVVPHIFYRRYRPRLGASVVHGFFASACSLPFDYAKTQIQKMQPDAKGKYTYNDSVDCTLKTLKAGGPFSSTPDSLSTVLESLFMSCICSSVPLPTSLFDKNIDIVLK</sequence>
<dbReference type="Pfam" id="PF00153">
    <property type="entry name" value="Mito_carr"/>
    <property type="match status" value="1"/>
</dbReference>
<name>A0ABU6XLA2_9FABA</name>
<dbReference type="SUPFAM" id="SSF103506">
    <property type="entry name" value="Mitochondrial carrier"/>
    <property type="match status" value="1"/>
</dbReference>
<dbReference type="SUPFAM" id="SSF47616">
    <property type="entry name" value="GST C-terminal domain-like"/>
    <property type="match status" value="1"/>
</dbReference>
<comment type="caution">
    <text evidence="11">The sequence shown here is derived from an EMBL/GenBank/DDBJ whole genome shotgun (WGS) entry which is preliminary data.</text>
</comment>
<protein>
    <submittedName>
        <fullName evidence="11">Glutathione S-transferase dhar1, mitochondrial</fullName>
    </submittedName>
</protein>
<comment type="subcellular location">
    <subcellularLocation>
        <location evidence="1">Membrane</location>
        <topology evidence="1">Multi-pass membrane protein</topology>
    </subcellularLocation>
</comment>
<dbReference type="InterPro" id="IPR036282">
    <property type="entry name" value="Glutathione-S-Trfase_C_sf"/>
</dbReference>
<accession>A0ABU6XLA2</accession>
<keyword evidence="6" id="KW-0472">Membrane</keyword>
<keyword evidence="3" id="KW-0808">Transferase</keyword>
<comment type="catalytic activity">
    <reaction evidence="9">
        <text>L-dehydroascorbate + 2 glutathione = glutathione disulfide + L-ascorbate</text>
        <dbReference type="Rhea" id="RHEA:24424"/>
        <dbReference type="ChEBI" id="CHEBI:38290"/>
        <dbReference type="ChEBI" id="CHEBI:57925"/>
        <dbReference type="ChEBI" id="CHEBI:58297"/>
        <dbReference type="ChEBI" id="CHEBI:58539"/>
        <dbReference type="EC" id="1.8.5.1"/>
    </reaction>
</comment>
<evidence type="ECO:0000256" key="4">
    <source>
        <dbReference type="ARBA" id="ARBA00022692"/>
    </source>
</evidence>
<evidence type="ECO:0000313" key="12">
    <source>
        <dbReference type="Proteomes" id="UP001341840"/>
    </source>
</evidence>
<dbReference type="InterPro" id="IPR023395">
    <property type="entry name" value="MCP_dom_sf"/>
</dbReference>
<feature type="domain" description="GST N-terminal" evidence="10">
    <location>
        <begin position="10"/>
        <end position="88"/>
    </location>
</feature>
<evidence type="ECO:0000313" key="11">
    <source>
        <dbReference type="EMBL" id="MED6197660.1"/>
    </source>
</evidence>
<evidence type="ECO:0000256" key="5">
    <source>
        <dbReference type="ARBA" id="ARBA00023002"/>
    </source>
</evidence>
<dbReference type="PANTHER" id="PTHR44420:SF2">
    <property type="entry name" value="GLUTATHIONE S-TRANSFERASE DHAR2-RELATED"/>
    <property type="match status" value="1"/>
</dbReference>
<keyword evidence="5" id="KW-0560">Oxidoreductase</keyword>
<dbReference type="PROSITE" id="PS50404">
    <property type="entry name" value="GST_NTER"/>
    <property type="match status" value="1"/>
</dbReference>
<dbReference type="Pfam" id="PF13417">
    <property type="entry name" value="GST_N_3"/>
    <property type="match status" value="1"/>
</dbReference>
<evidence type="ECO:0000256" key="7">
    <source>
        <dbReference type="ARBA" id="ARBA00024194"/>
    </source>
</evidence>
<evidence type="ECO:0000256" key="1">
    <source>
        <dbReference type="ARBA" id="ARBA00004141"/>
    </source>
</evidence>
<evidence type="ECO:0000256" key="2">
    <source>
        <dbReference type="ARBA" id="ARBA00022575"/>
    </source>
</evidence>
<evidence type="ECO:0000256" key="6">
    <source>
        <dbReference type="ARBA" id="ARBA00023136"/>
    </source>
</evidence>
<dbReference type="Proteomes" id="UP001341840">
    <property type="component" value="Unassembled WGS sequence"/>
</dbReference>
<comment type="similarity">
    <text evidence="7">Belongs to the GST superfamily. DHAR family.</text>
</comment>
<dbReference type="InterPro" id="IPR044627">
    <property type="entry name" value="DHAR1/2/3/4"/>
</dbReference>
<dbReference type="Gene3D" id="1.20.1050.10">
    <property type="match status" value="1"/>
</dbReference>
<evidence type="ECO:0000256" key="9">
    <source>
        <dbReference type="ARBA" id="ARBA00049544"/>
    </source>
</evidence>
<evidence type="ECO:0000256" key="8">
    <source>
        <dbReference type="ARBA" id="ARBA00047960"/>
    </source>
</evidence>
<comment type="catalytic activity">
    <reaction evidence="8">
        <text>RX + glutathione = an S-substituted glutathione + a halide anion + H(+)</text>
        <dbReference type="Rhea" id="RHEA:16437"/>
        <dbReference type="ChEBI" id="CHEBI:15378"/>
        <dbReference type="ChEBI" id="CHEBI:16042"/>
        <dbReference type="ChEBI" id="CHEBI:17792"/>
        <dbReference type="ChEBI" id="CHEBI:57925"/>
        <dbReference type="ChEBI" id="CHEBI:90779"/>
        <dbReference type="EC" id="2.5.1.18"/>
    </reaction>
</comment>
<dbReference type="SFLD" id="SFLDG00358">
    <property type="entry name" value="Main_(cytGST)"/>
    <property type="match status" value="1"/>
</dbReference>
<dbReference type="InterPro" id="IPR036249">
    <property type="entry name" value="Thioredoxin-like_sf"/>
</dbReference>
<keyword evidence="2" id="KW-0216">Detoxification</keyword>
<keyword evidence="12" id="KW-1185">Reference proteome</keyword>
<organism evidence="11 12">
    <name type="scientific">Stylosanthes scabra</name>
    <dbReference type="NCBI Taxonomy" id="79078"/>
    <lineage>
        <taxon>Eukaryota</taxon>
        <taxon>Viridiplantae</taxon>
        <taxon>Streptophyta</taxon>
        <taxon>Embryophyta</taxon>
        <taxon>Tracheophyta</taxon>
        <taxon>Spermatophyta</taxon>
        <taxon>Magnoliopsida</taxon>
        <taxon>eudicotyledons</taxon>
        <taxon>Gunneridae</taxon>
        <taxon>Pentapetalae</taxon>
        <taxon>rosids</taxon>
        <taxon>fabids</taxon>
        <taxon>Fabales</taxon>
        <taxon>Fabaceae</taxon>
        <taxon>Papilionoideae</taxon>
        <taxon>50 kb inversion clade</taxon>
        <taxon>dalbergioids sensu lato</taxon>
        <taxon>Dalbergieae</taxon>
        <taxon>Pterocarpus clade</taxon>
        <taxon>Stylosanthes</taxon>
    </lineage>
</organism>
<dbReference type="EMBL" id="JASCZI010211945">
    <property type="protein sequence ID" value="MED6197660.1"/>
    <property type="molecule type" value="Genomic_DNA"/>
</dbReference>
<evidence type="ECO:0000259" key="10">
    <source>
        <dbReference type="PROSITE" id="PS50404"/>
    </source>
</evidence>
<dbReference type="SFLD" id="SFLDS00019">
    <property type="entry name" value="Glutathione_Transferase_(cytos"/>
    <property type="match status" value="1"/>
</dbReference>
<reference evidence="11 12" key="1">
    <citation type="journal article" date="2023" name="Plants (Basel)">
        <title>Bridging the Gap: Combining Genomics and Transcriptomics Approaches to Understand Stylosanthes scabra, an Orphan Legume from the Brazilian Caatinga.</title>
        <authorList>
            <person name="Ferreira-Neto J.R.C."/>
            <person name="da Silva M.D."/>
            <person name="Binneck E."/>
            <person name="de Melo N.F."/>
            <person name="da Silva R.H."/>
            <person name="de Melo A.L.T.M."/>
            <person name="Pandolfi V."/>
            <person name="Bustamante F.O."/>
            <person name="Brasileiro-Vidal A.C."/>
            <person name="Benko-Iseppon A.M."/>
        </authorList>
    </citation>
    <scope>NUCLEOTIDE SEQUENCE [LARGE SCALE GENOMIC DNA]</scope>
    <source>
        <tissue evidence="11">Leaves</tissue>
    </source>
</reference>
<dbReference type="Gene3D" id="3.40.30.10">
    <property type="entry name" value="Glutaredoxin"/>
    <property type="match status" value="1"/>
</dbReference>
<dbReference type="Pfam" id="PF13410">
    <property type="entry name" value="GST_C_2"/>
    <property type="match status" value="1"/>
</dbReference>
<proteinExistence type="inferred from homology"/>
<dbReference type="Gene3D" id="1.50.40.10">
    <property type="entry name" value="Mitochondrial carrier domain"/>
    <property type="match status" value="1"/>
</dbReference>
<dbReference type="InterPro" id="IPR040079">
    <property type="entry name" value="Glutathione_S-Trfase"/>
</dbReference>
<dbReference type="InterPro" id="IPR018108">
    <property type="entry name" value="MCP_transmembrane"/>
</dbReference>
<dbReference type="InterPro" id="IPR004045">
    <property type="entry name" value="Glutathione_S-Trfase_N"/>
</dbReference>
<evidence type="ECO:0000256" key="3">
    <source>
        <dbReference type="ARBA" id="ARBA00022679"/>
    </source>
</evidence>
<gene>
    <name evidence="11" type="primary">DHAR1_4</name>
    <name evidence="11" type="ORF">PIB30_058697</name>
</gene>
<dbReference type="PANTHER" id="PTHR44420">
    <property type="entry name" value="GLUTATHIONE S-TRANSFERASE DHAR2-RELATED"/>
    <property type="match status" value="1"/>
</dbReference>
<dbReference type="SUPFAM" id="SSF52833">
    <property type="entry name" value="Thioredoxin-like"/>
    <property type="match status" value="1"/>
</dbReference>
<keyword evidence="4" id="KW-0812">Transmembrane</keyword>